<evidence type="ECO:0000313" key="1">
    <source>
        <dbReference type="EMBL" id="VAW34962.1"/>
    </source>
</evidence>
<reference evidence="1" key="1">
    <citation type="submission" date="2018-06" db="EMBL/GenBank/DDBJ databases">
        <authorList>
            <person name="Zhirakovskaya E."/>
        </authorList>
    </citation>
    <scope>NUCLEOTIDE SEQUENCE</scope>
</reference>
<dbReference type="EMBL" id="UOEU01000562">
    <property type="protein sequence ID" value="VAW34962.1"/>
    <property type="molecule type" value="Genomic_DNA"/>
</dbReference>
<accession>A0A3B0V865</accession>
<sequence length="64" mass="7448">MNDFSVHDNLKEPDVVFEIRDSIRIEAELLSHIEKIANAQGINIETLINLWLQEKLQNVSRFSI</sequence>
<gene>
    <name evidence="1" type="ORF">MNBD_CHLOROFLEXI01-906</name>
</gene>
<proteinExistence type="predicted"/>
<organism evidence="1">
    <name type="scientific">hydrothermal vent metagenome</name>
    <dbReference type="NCBI Taxonomy" id="652676"/>
    <lineage>
        <taxon>unclassified sequences</taxon>
        <taxon>metagenomes</taxon>
        <taxon>ecological metagenomes</taxon>
    </lineage>
</organism>
<dbReference type="AlphaFoldDB" id="A0A3B0V865"/>
<name>A0A3B0V865_9ZZZZ</name>
<protein>
    <submittedName>
        <fullName evidence="1">Uncharacterized protein</fullName>
    </submittedName>
</protein>